<reference evidence="2 3" key="1">
    <citation type="submission" date="2019-09" db="EMBL/GenBank/DDBJ databases">
        <title>A chromosome-level genome assembly of the Chinese tupelo Nyssa sinensis.</title>
        <authorList>
            <person name="Yang X."/>
            <person name="Kang M."/>
            <person name="Yang Y."/>
            <person name="Xiong H."/>
            <person name="Wang M."/>
            <person name="Zhang Z."/>
            <person name="Wang Z."/>
            <person name="Wu H."/>
            <person name="Ma T."/>
            <person name="Liu J."/>
            <person name="Xi Z."/>
        </authorList>
    </citation>
    <scope>NUCLEOTIDE SEQUENCE [LARGE SCALE GENOMIC DNA]</scope>
    <source>
        <strain evidence="2">J267</strain>
        <tissue evidence="2">Leaf</tissue>
    </source>
</reference>
<evidence type="ECO:0000256" key="1">
    <source>
        <dbReference type="SAM" id="MobiDB-lite"/>
    </source>
</evidence>
<evidence type="ECO:0000313" key="3">
    <source>
        <dbReference type="Proteomes" id="UP000325577"/>
    </source>
</evidence>
<organism evidence="2 3">
    <name type="scientific">Nyssa sinensis</name>
    <dbReference type="NCBI Taxonomy" id="561372"/>
    <lineage>
        <taxon>Eukaryota</taxon>
        <taxon>Viridiplantae</taxon>
        <taxon>Streptophyta</taxon>
        <taxon>Embryophyta</taxon>
        <taxon>Tracheophyta</taxon>
        <taxon>Spermatophyta</taxon>
        <taxon>Magnoliopsida</taxon>
        <taxon>eudicotyledons</taxon>
        <taxon>Gunneridae</taxon>
        <taxon>Pentapetalae</taxon>
        <taxon>asterids</taxon>
        <taxon>Cornales</taxon>
        <taxon>Nyssaceae</taxon>
        <taxon>Nyssa</taxon>
    </lineage>
</organism>
<gene>
    <name evidence="2" type="ORF">F0562_028902</name>
</gene>
<proteinExistence type="predicted"/>
<name>A0A5J5B1B7_9ASTE</name>
<feature type="region of interest" description="Disordered" evidence="1">
    <location>
        <begin position="19"/>
        <end position="49"/>
    </location>
</feature>
<feature type="compositionally biased region" description="Basic and acidic residues" evidence="1">
    <location>
        <begin position="34"/>
        <end position="49"/>
    </location>
</feature>
<evidence type="ECO:0000313" key="2">
    <source>
        <dbReference type="EMBL" id="KAA8536424.1"/>
    </source>
</evidence>
<protein>
    <submittedName>
        <fullName evidence="2">Uncharacterized protein</fullName>
    </submittedName>
</protein>
<sequence>MVGVGGWVGIVKEERRRDGRNGLLGRGGKKRRRNENMGRRRDGGRRDNRFDREDVKKRDLIVVGTKYWESDEKQRVPVLTSEIRGDAWGSDHGWCCEELWVHTEQWDLPQEMVSGAS</sequence>
<dbReference type="EMBL" id="CM018039">
    <property type="protein sequence ID" value="KAA8536424.1"/>
    <property type="molecule type" value="Genomic_DNA"/>
</dbReference>
<dbReference type="AlphaFoldDB" id="A0A5J5B1B7"/>
<dbReference type="Proteomes" id="UP000325577">
    <property type="component" value="Linkage Group LG16"/>
</dbReference>
<accession>A0A5J5B1B7</accession>
<keyword evidence="3" id="KW-1185">Reference proteome</keyword>